<evidence type="ECO:0000256" key="1">
    <source>
        <dbReference type="SAM" id="MobiDB-lite"/>
    </source>
</evidence>
<keyword evidence="3" id="KW-1185">Reference proteome</keyword>
<accession>A0A392V405</accession>
<name>A0A392V405_9FABA</name>
<evidence type="ECO:0000313" key="2">
    <source>
        <dbReference type="EMBL" id="MCI82887.1"/>
    </source>
</evidence>
<comment type="caution">
    <text evidence="2">The sequence shown here is derived from an EMBL/GenBank/DDBJ whole genome shotgun (WGS) entry which is preliminary data.</text>
</comment>
<organism evidence="2 3">
    <name type="scientific">Trifolium medium</name>
    <dbReference type="NCBI Taxonomy" id="97028"/>
    <lineage>
        <taxon>Eukaryota</taxon>
        <taxon>Viridiplantae</taxon>
        <taxon>Streptophyta</taxon>
        <taxon>Embryophyta</taxon>
        <taxon>Tracheophyta</taxon>
        <taxon>Spermatophyta</taxon>
        <taxon>Magnoliopsida</taxon>
        <taxon>eudicotyledons</taxon>
        <taxon>Gunneridae</taxon>
        <taxon>Pentapetalae</taxon>
        <taxon>rosids</taxon>
        <taxon>fabids</taxon>
        <taxon>Fabales</taxon>
        <taxon>Fabaceae</taxon>
        <taxon>Papilionoideae</taxon>
        <taxon>50 kb inversion clade</taxon>
        <taxon>NPAAA clade</taxon>
        <taxon>Hologalegina</taxon>
        <taxon>IRL clade</taxon>
        <taxon>Trifolieae</taxon>
        <taxon>Trifolium</taxon>
    </lineage>
</organism>
<feature type="non-terminal residue" evidence="2">
    <location>
        <position position="1"/>
    </location>
</feature>
<feature type="non-terminal residue" evidence="2">
    <location>
        <position position="73"/>
    </location>
</feature>
<dbReference type="AlphaFoldDB" id="A0A392V405"/>
<dbReference type="EMBL" id="LXQA011053902">
    <property type="protein sequence ID" value="MCI82887.1"/>
    <property type="molecule type" value="Genomic_DNA"/>
</dbReference>
<sequence length="73" mass="7851">KAGPVAINQGVNVEQGVHEEEEHAEAAYADDQGLDDVMEEINRFDSSALPNQQQQSGGPTPILSTSLLRFSIT</sequence>
<protein>
    <submittedName>
        <fullName evidence="2">Uncharacterized protein</fullName>
    </submittedName>
</protein>
<evidence type="ECO:0000313" key="3">
    <source>
        <dbReference type="Proteomes" id="UP000265520"/>
    </source>
</evidence>
<feature type="region of interest" description="Disordered" evidence="1">
    <location>
        <begin position="45"/>
        <end position="65"/>
    </location>
</feature>
<reference evidence="2 3" key="1">
    <citation type="journal article" date="2018" name="Front. Plant Sci.">
        <title>Red Clover (Trifolium pratense) and Zigzag Clover (T. medium) - A Picture of Genomic Similarities and Differences.</title>
        <authorList>
            <person name="Dluhosova J."/>
            <person name="Istvanek J."/>
            <person name="Nedelnik J."/>
            <person name="Repkova J."/>
        </authorList>
    </citation>
    <scope>NUCLEOTIDE SEQUENCE [LARGE SCALE GENOMIC DNA]</scope>
    <source>
        <strain evidence="3">cv. 10/8</strain>
        <tissue evidence="2">Leaf</tissue>
    </source>
</reference>
<dbReference type="Proteomes" id="UP000265520">
    <property type="component" value="Unassembled WGS sequence"/>
</dbReference>
<proteinExistence type="predicted"/>